<dbReference type="PROSITE" id="PS50110">
    <property type="entry name" value="RESPONSE_REGULATORY"/>
    <property type="match status" value="1"/>
</dbReference>
<dbReference type="PANTHER" id="PTHR44591">
    <property type="entry name" value="STRESS RESPONSE REGULATOR PROTEIN 1"/>
    <property type="match status" value="1"/>
</dbReference>
<evidence type="ECO:0000313" key="5">
    <source>
        <dbReference type="EMBL" id="OHA67689.1"/>
    </source>
</evidence>
<organism evidence="5 6">
    <name type="scientific">Candidatus Wildermuthbacteria bacterium RIFCSPHIGHO2_02_FULL_45_25</name>
    <dbReference type="NCBI Taxonomy" id="1802450"/>
    <lineage>
        <taxon>Bacteria</taxon>
        <taxon>Candidatus Wildermuthiibacteriota</taxon>
    </lineage>
</organism>
<name>A0A1G2R5M1_9BACT</name>
<dbReference type="InterPro" id="IPR001789">
    <property type="entry name" value="Sig_transdc_resp-reg_receiver"/>
</dbReference>
<dbReference type="InterPro" id="IPR011006">
    <property type="entry name" value="CheY-like_superfamily"/>
</dbReference>
<evidence type="ECO:0000256" key="3">
    <source>
        <dbReference type="PROSITE-ProRule" id="PRU00169"/>
    </source>
</evidence>
<dbReference type="SMART" id="SM00448">
    <property type="entry name" value="REC"/>
    <property type="match status" value="1"/>
</dbReference>
<gene>
    <name evidence="5" type="ORF">A3C04_02115</name>
</gene>
<dbReference type="Pfam" id="PF00072">
    <property type="entry name" value="Response_reg"/>
    <property type="match status" value="1"/>
</dbReference>
<sequence length="133" mass="14938">MKNKKITILLAEDDEFIARAYQDGLRRDGFEVLVAPDGQDAMEQIRRKKPDIILLDLIMPVKNGFEVLEDIQLEKELKSIPVIILSNLGQEADIEKGKSMGATDYLVKSDYSMKDVIAKVRECLAGTRAATQQ</sequence>
<dbReference type="InterPro" id="IPR050595">
    <property type="entry name" value="Bact_response_regulator"/>
</dbReference>
<dbReference type="PANTHER" id="PTHR44591:SF14">
    <property type="entry name" value="PROTEIN PILG"/>
    <property type="match status" value="1"/>
</dbReference>
<dbReference type="Proteomes" id="UP000178092">
    <property type="component" value="Unassembled WGS sequence"/>
</dbReference>
<evidence type="ECO:0000256" key="2">
    <source>
        <dbReference type="ARBA" id="ARBA00023012"/>
    </source>
</evidence>
<accession>A0A1G2R5M1</accession>
<dbReference type="EMBL" id="MHTV01000006">
    <property type="protein sequence ID" value="OHA67689.1"/>
    <property type="molecule type" value="Genomic_DNA"/>
</dbReference>
<evidence type="ECO:0000256" key="1">
    <source>
        <dbReference type="ARBA" id="ARBA00022553"/>
    </source>
</evidence>
<keyword evidence="1 3" id="KW-0597">Phosphoprotein</keyword>
<keyword evidence="2" id="KW-0902">Two-component regulatory system</keyword>
<feature type="modified residue" description="4-aspartylphosphate" evidence="3">
    <location>
        <position position="56"/>
    </location>
</feature>
<dbReference type="SUPFAM" id="SSF52172">
    <property type="entry name" value="CheY-like"/>
    <property type="match status" value="1"/>
</dbReference>
<comment type="caution">
    <text evidence="5">The sequence shown here is derived from an EMBL/GenBank/DDBJ whole genome shotgun (WGS) entry which is preliminary data.</text>
</comment>
<evidence type="ECO:0000259" key="4">
    <source>
        <dbReference type="PROSITE" id="PS50110"/>
    </source>
</evidence>
<proteinExistence type="predicted"/>
<reference evidence="5 6" key="1">
    <citation type="journal article" date="2016" name="Nat. Commun.">
        <title>Thousands of microbial genomes shed light on interconnected biogeochemical processes in an aquifer system.</title>
        <authorList>
            <person name="Anantharaman K."/>
            <person name="Brown C.T."/>
            <person name="Hug L.A."/>
            <person name="Sharon I."/>
            <person name="Castelle C.J."/>
            <person name="Probst A.J."/>
            <person name="Thomas B.C."/>
            <person name="Singh A."/>
            <person name="Wilkins M.J."/>
            <person name="Karaoz U."/>
            <person name="Brodie E.L."/>
            <person name="Williams K.H."/>
            <person name="Hubbard S.S."/>
            <person name="Banfield J.F."/>
        </authorList>
    </citation>
    <scope>NUCLEOTIDE SEQUENCE [LARGE SCALE GENOMIC DNA]</scope>
</reference>
<dbReference type="GO" id="GO:0000160">
    <property type="term" value="P:phosphorelay signal transduction system"/>
    <property type="evidence" value="ECO:0007669"/>
    <property type="project" value="UniProtKB-KW"/>
</dbReference>
<evidence type="ECO:0000313" key="6">
    <source>
        <dbReference type="Proteomes" id="UP000178092"/>
    </source>
</evidence>
<feature type="domain" description="Response regulatory" evidence="4">
    <location>
        <begin position="7"/>
        <end position="123"/>
    </location>
</feature>
<dbReference type="Gene3D" id="3.40.50.2300">
    <property type="match status" value="1"/>
</dbReference>
<dbReference type="CDD" id="cd17574">
    <property type="entry name" value="REC_OmpR"/>
    <property type="match status" value="1"/>
</dbReference>
<protein>
    <recommendedName>
        <fullName evidence="4">Response regulatory domain-containing protein</fullName>
    </recommendedName>
</protein>
<dbReference type="AlphaFoldDB" id="A0A1G2R5M1"/>